<dbReference type="InterPro" id="IPR003856">
    <property type="entry name" value="LPS_length_determ_N"/>
</dbReference>
<protein>
    <submittedName>
        <fullName evidence="10">GNVR domain-containing protein</fullName>
    </submittedName>
</protein>
<name>A0ABY7TJV3_9SPHN</name>
<evidence type="ECO:0000256" key="6">
    <source>
        <dbReference type="SAM" id="Coils"/>
    </source>
</evidence>
<evidence type="ECO:0000259" key="8">
    <source>
        <dbReference type="Pfam" id="PF02706"/>
    </source>
</evidence>
<evidence type="ECO:0000256" key="5">
    <source>
        <dbReference type="ARBA" id="ARBA00023136"/>
    </source>
</evidence>
<evidence type="ECO:0000256" key="1">
    <source>
        <dbReference type="ARBA" id="ARBA00004651"/>
    </source>
</evidence>
<dbReference type="RefSeq" id="WP_273687295.1">
    <property type="nucleotide sequence ID" value="NZ_CP117411.1"/>
</dbReference>
<dbReference type="Proteomes" id="UP001220395">
    <property type="component" value="Chromosome"/>
</dbReference>
<dbReference type="InterPro" id="IPR032807">
    <property type="entry name" value="GNVR"/>
</dbReference>
<dbReference type="PANTHER" id="PTHR32309:SF13">
    <property type="entry name" value="FERRIC ENTEROBACTIN TRANSPORT PROTEIN FEPE"/>
    <property type="match status" value="1"/>
</dbReference>
<keyword evidence="4 7" id="KW-1133">Transmembrane helix</keyword>
<dbReference type="PANTHER" id="PTHR32309">
    <property type="entry name" value="TYROSINE-PROTEIN KINASE"/>
    <property type="match status" value="1"/>
</dbReference>
<feature type="domain" description="Polysaccharide chain length determinant N-terminal" evidence="8">
    <location>
        <begin position="3"/>
        <end position="89"/>
    </location>
</feature>
<evidence type="ECO:0000256" key="3">
    <source>
        <dbReference type="ARBA" id="ARBA00022692"/>
    </source>
</evidence>
<gene>
    <name evidence="10" type="ORF">PQ455_16665</name>
</gene>
<keyword evidence="3 7" id="KW-0812">Transmembrane</keyword>
<evidence type="ECO:0000313" key="11">
    <source>
        <dbReference type="Proteomes" id="UP001220395"/>
    </source>
</evidence>
<dbReference type="Pfam" id="PF02706">
    <property type="entry name" value="Wzz"/>
    <property type="match status" value="1"/>
</dbReference>
<feature type="transmembrane region" description="Helical" evidence="7">
    <location>
        <begin position="394"/>
        <end position="414"/>
    </location>
</feature>
<dbReference type="Pfam" id="PF13807">
    <property type="entry name" value="GNVR"/>
    <property type="match status" value="1"/>
</dbReference>
<evidence type="ECO:0000313" key="10">
    <source>
        <dbReference type="EMBL" id="WCT73230.1"/>
    </source>
</evidence>
<dbReference type="InterPro" id="IPR050445">
    <property type="entry name" value="Bact_polysacc_biosynth/exp"/>
</dbReference>
<comment type="subcellular location">
    <subcellularLocation>
        <location evidence="1">Cell membrane</location>
        <topology evidence="1">Multi-pass membrane protein</topology>
    </subcellularLocation>
</comment>
<evidence type="ECO:0000259" key="9">
    <source>
        <dbReference type="Pfam" id="PF13807"/>
    </source>
</evidence>
<reference evidence="10 11" key="1">
    <citation type="submission" date="2023-02" db="EMBL/GenBank/DDBJ databases">
        <title>Genome sequence of Sphingomonas naphthae.</title>
        <authorList>
            <person name="Kim S."/>
            <person name="Heo J."/>
            <person name="Kwon S.-W."/>
        </authorList>
    </citation>
    <scope>NUCLEOTIDE SEQUENCE [LARGE SCALE GENOMIC DNA]</scope>
    <source>
        <strain evidence="10 11">KACC 18716</strain>
    </source>
</reference>
<accession>A0ABY7TJV3</accession>
<organism evidence="10 11">
    <name type="scientific">Sphingomonas naphthae</name>
    <dbReference type="NCBI Taxonomy" id="1813468"/>
    <lineage>
        <taxon>Bacteria</taxon>
        <taxon>Pseudomonadati</taxon>
        <taxon>Pseudomonadota</taxon>
        <taxon>Alphaproteobacteria</taxon>
        <taxon>Sphingomonadales</taxon>
        <taxon>Sphingomonadaceae</taxon>
        <taxon>Sphingomonas</taxon>
    </lineage>
</organism>
<keyword evidence="11" id="KW-1185">Reference proteome</keyword>
<evidence type="ECO:0000256" key="4">
    <source>
        <dbReference type="ARBA" id="ARBA00022989"/>
    </source>
</evidence>
<proteinExistence type="predicted"/>
<feature type="domain" description="Tyrosine-protein kinase G-rich" evidence="9">
    <location>
        <begin position="338"/>
        <end position="411"/>
    </location>
</feature>
<keyword evidence="6" id="KW-0175">Coiled coil</keyword>
<feature type="coiled-coil region" evidence="6">
    <location>
        <begin position="208"/>
        <end position="235"/>
    </location>
</feature>
<sequence length="454" mass="49696">MVLSDLIAALQARWKQQLAVLLLVLGLVALWTAVSTKQYTGIATLLFDDQATDPTDALANTGRPFDMAQMINTQADIIKSDGVARMVIETERLDTQAETLFGRQPANTDRMSWMVAALLKNLTVEPGRSSNTLAINYESPDPVMAARIANAFATAYSGAQLALRVDPAKTYTKWFEERTRDVRDKLEQAQTALGAFQQAHGFTDEGTMAGDSSRLSELSAQLAQAEANSADVRSRAGTQAAFSTDVQQTQVIQQLRAAVSGQTAKIADMATTLGPRHPQYVAAESELAALRARLGEETRQAQASLNVERTAADRRRAELQGLVDAQRGRMVQQATARNQMLVLQRDVESARTAYDNVTQRLSAMRLQAELPRTNVRQLDRAPVPLVPTSPNVRLRLLLGFVFGLIVAVALAGWLEWMRPRTRSADGIRDATGATMVEAVDFRDSSIMPMLRRAA</sequence>
<keyword evidence="5 7" id="KW-0472">Membrane</keyword>
<evidence type="ECO:0000256" key="7">
    <source>
        <dbReference type="SAM" id="Phobius"/>
    </source>
</evidence>
<keyword evidence="2" id="KW-1003">Cell membrane</keyword>
<evidence type="ECO:0000256" key="2">
    <source>
        <dbReference type="ARBA" id="ARBA00022475"/>
    </source>
</evidence>
<dbReference type="EMBL" id="CP117411">
    <property type="protein sequence ID" value="WCT73230.1"/>
    <property type="molecule type" value="Genomic_DNA"/>
</dbReference>